<keyword evidence="2" id="KW-1185">Reference proteome</keyword>
<gene>
    <name evidence="1" type="ORF">H4S07_007109</name>
</gene>
<accession>A0ACC1KQH6</accession>
<dbReference type="EMBL" id="JANBUP010004778">
    <property type="protein sequence ID" value="KAJ2793253.1"/>
    <property type="molecule type" value="Genomic_DNA"/>
</dbReference>
<protein>
    <submittedName>
        <fullName evidence="1">Uncharacterized protein</fullName>
    </submittedName>
</protein>
<comment type="caution">
    <text evidence="1">The sequence shown here is derived from an EMBL/GenBank/DDBJ whole genome shotgun (WGS) entry which is preliminary data.</text>
</comment>
<proteinExistence type="predicted"/>
<name>A0ACC1KQH6_9FUNG</name>
<evidence type="ECO:0000313" key="2">
    <source>
        <dbReference type="Proteomes" id="UP001140096"/>
    </source>
</evidence>
<sequence>MFAEPPAMPYFDVQGSAYDSFLNTPANFEYFSSPNVNISGPNQGVISDGQVLFAPLDEFAAKDAAAAAAASSWNGNDLLGDLVNGYPGLHFDLVHALVNSISPTMAYQPVGDSSSSSSTMSMLLNQAQSLADVQFNSADAGEALLVDTLLGMLSPTADVETTPMLYDATTASPAMLELFSSVLSPAPPLAAAPAAPAAVAPVCCAPANDEDDVPLLKRKYSEEEVSVPQVQVEKPTKKRQFYCDICNRGFDRQYNLTTHKRTHDPKSKAARPFKCTECTHTFTRKHDLTRHMVTHNPDADIKCPECSRPFARLDVLERHMLAIHKDKA</sequence>
<reference evidence="1" key="1">
    <citation type="submission" date="2022-07" db="EMBL/GenBank/DDBJ databases">
        <title>Phylogenomic reconstructions and comparative analyses of Kickxellomycotina fungi.</title>
        <authorList>
            <person name="Reynolds N.K."/>
            <person name="Stajich J.E."/>
            <person name="Barry K."/>
            <person name="Grigoriev I.V."/>
            <person name="Crous P."/>
            <person name="Smith M.E."/>
        </authorList>
    </citation>
    <scope>NUCLEOTIDE SEQUENCE</scope>
    <source>
        <strain evidence="1">CBS 102833</strain>
    </source>
</reference>
<organism evidence="1 2">
    <name type="scientific">Coemansia furcata</name>
    <dbReference type="NCBI Taxonomy" id="417177"/>
    <lineage>
        <taxon>Eukaryota</taxon>
        <taxon>Fungi</taxon>
        <taxon>Fungi incertae sedis</taxon>
        <taxon>Zoopagomycota</taxon>
        <taxon>Kickxellomycotina</taxon>
        <taxon>Kickxellomycetes</taxon>
        <taxon>Kickxellales</taxon>
        <taxon>Kickxellaceae</taxon>
        <taxon>Coemansia</taxon>
    </lineage>
</organism>
<evidence type="ECO:0000313" key="1">
    <source>
        <dbReference type="EMBL" id="KAJ2793253.1"/>
    </source>
</evidence>
<dbReference type="Proteomes" id="UP001140096">
    <property type="component" value="Unassembled WGS sequence"/>
</dbReference>